<dbReference type="AlphaFoldDB" id="A0A3B0VJN9"/>
<proteinExistence type="predicted"/>
<evidence type="ECO:0000313" key="1">
    <source>
        <dbReference type="EMBL" id="VAW40760.1"/>
    </source>
</evidence>
<gene>
    <name evidence="1" type="ORF">MNBD_DELTA03-923</name>
</gene>
<dbReference type="PROSITE" id="PS51257">
    <property type="entry name" value="PROKAR_LIPOPROTEIN"/>
    <property type="match status" value="1"/>
</dbReference>
<name>A0A3B0VJN9_9ZZZZ</name>
<organism evidence="1">
    <name type="scientific">hydrothermal vent metagenome</name>
    <dbReference type="NCBI Taxonomy" id="652676"/>
    <lineage>
        <taxon>unclassified sequences</taxon>
        <taxon>metagenomes</taxon>
        <taxon>ecological metagenomes</taxon>
    </lineage>
</organism>
<protein>
    <submittedName>
        <fullName evidence="1">Uncharacterized protein</fullName>
    </submittedName>
</protein>
<sequence length="109" mass="11338">MKKNPFILTAVLAGLVLGACGSASASSYTINDHTWVAAGHSRSDAMSTDGVNGTAWMDVVGSKSIYNVYGINVVRSGYDMVSPSPRSGTQSAFESISVNVQRSFGRASG</sequence>
<dbReference type="EMBL" id="UOEX01000352">
    <property type="protein sequence ID" value="VAW40760.1"/>
    <property type="molecule type" value="Genomic_DNA"/>
</dbReference>
<accession>A0A3B0VJN9</accession>
<reference evidence="1" key="1">
    <citation type="submission" date="2018-06" db="EMBL/GenBank/DDBJ databases">
        <authorList>
            <person name="Zhirakovskaya E."/>
        </authorList>
    </citation>
    <scope>NUCLEOTIDE SEQUENCE</scope>
</reference>
<feature type="non-terminal residue" evidence="1">
    <location>
        <position position="109"/>
    </location>
</feature>